<dbReference type="GO" id="GO:0005886">
    <property type="term" value="C:plasma membrane"/>
    <property type="evidence" value="ECO:0007669"/>
    <property type="project" value="UniProtKB-SubCell"/>
</dbReference>
<evidence type="ECO:0000256" key="3">
    <source>
        <dbReference type="ARBA" id="ARBA00022692"/>
    </source>
</evidence>
<name>A0A2S3ZTW8_ARTGL</name>
<keyword evidence="5 6" id="KW-0472">Membrane</keyword>
<organism evidence="8 9">
    <name type="scientific">Arthrobacter glacialis</name>
    <dbReference type="NCBI Taxonomy" id="1664"/>
    <lineage>
        <taxon>Bacteria</taxon>
        <taxon>Bacillati</taxon>
        <taxon>Actinomycetota</taxon>
        <taxon>Actinomycetes</taxon>
        <taxon>Micrococcales</taxon>
        <taxon>Micrococcaceae</taxon>
        <taxon>Arthrobacter</taxon>
    </lineage>
</organism>
<feature type="transmembrane region" description="Helical" evidence="6">
    <location>
        <begin position="249"/>
        <end position="268"/>
    </location>
</feature>
<keyword evidence="9" id="KW-1185">Reference proteome</keyword>
<dbReference type="PANTHER" id="PTHR35007">
    <property type="entry name" value="INTEGRAL MEMBRANE PROTEIN-RELATED"/>
    <property type="match status" value="1"/>
</dbReference>
<protein>
    <recommendedName>
        <fullName evidence="7">Type II secretion system protein GspF domain-containing protein</fullName>
    </recommendedName>
</protein>
<dbReference type="Pfam" id="PF00482">
    <property type="entry name" value="T2SSF"/>
    <property type="match status" value="1"/>
</dbReference>
<evidence type="ECO:0000313" key="9">
    <source>
        <dbReference type="Proteomes" id="UP000237061"/>
    </source>
</evidence>
<reference evidence="8 9" key="1">
    <citation type="submission" date="2018-01" db="EMBL/GenBank/DDBJ databases">
        <title>Arthrobacter sp. nov., from glaciers in China.</title>
        <authorList>
            <person name="Liu Q."/>
            <person name="Xin Y.-H."/>
        </authorList>
    </citation>
    <scope>NUCLEOTIDE SEQUENCE [LARGE SCALE GENOMIC DNA]</scope>
    <source>
        <strain evidence="8 9">HLT2-12-2</strain>
    </source>
</reference>
<comment type="subcellular location">
    <subcellularLocation>
        <location evidence="1">Cell membrane</location>
        <topology evidence="1">Multi-pass membrane protein</topology>
    </subcellularLocation>
</comment>
<dbReference type="EMBL" id="PPXC01000013">
    <property type="protein sequence ID" value="POH72529.1"/>
    <property type="molecule type" value="Genomic_DNA"/>
</dbReference>
<feature type="transmembrane region" description="Helical" evidence="6">
    <location>
        <begin position="56"/>
        <end position="89"/>
    </location>
</feature>
<evidence type="ECO:0000313" key="8">
    <source>
        <dbReference type="EMBL" id="POH72529.1"/>
    </source>
</evidence>
<accession>A0A2S3ZTW8</accession>
<evidence type="ECO:0000256" key="6">
    <source>
        <dbReference type="SAM" id="Phobius"/>
    </source>
</evidence>
<feature type="transmembrane region" description="Helical" evidence="6">
    <location>
        <begin position="224"/>
        <end position="243"/>
    </location>
</feature>
<evidence type="ECO:0000256" key="2">
    <source>
        <dbReference type="ARBA" id="ARBA00022475"/>
    </source>
</evidence>
<proteinExistence type="predicted"/>
<evidence type="ECO:0000259" key="7">
    <source>
        <dbReference type="Pfam" id="PF00482"/>
    </source>
</evidence>
<keyword evidence="3 6" id="KW-0812">Transmembrane</keyword>
<dbReference type="PANTHER" id="PTHR35007:SF3">
    <property type="entry name" value="POSSIBLE CONSERVED ALANINE RICH MEMBRANE PROTEIN"/>
    <property type="match status" value="1"/>
</dbReference>
<evidence type="ECO:0000256" key="1">
    <source>
        <dbReference type="ARBA" id="ARBA00004651"/>
    </source>
</evidence>
<evidence type="ECO:0000256" key="4">
    <source>
        <dbReference type="ARBA" id="ARBA00022989"/>
    </source>
</evidence>
<feature type="domain" description="Type II secretion system protein GspF" evidence="7">
    <location>
        <begin position="110"/>
        <end position="235"/>
    </location>
</feature>
<dbReference type="AlphaFoldDB" id="A0A2S3ZTW8"/>
<dbReference type="Proteomes" id="UP000237061">
    <property type="component" value="Unassembled WGS sequence"/>
</dbReference>
<keyword evidence="2" id="KW-1003">Cell membrane</keyword>
<comment type="caution">
    <text evidence="8">The sequence shown here is derived from an EMBL/GenBank/DDBJ whole genome shotgun (WGS) entry which is preliminary data.</text>
</comment>
<gene>
    <name evidence="8" type="ORF">CVS27_15525</name>
</gene>
<sequence length="289" mass="31477">MNSALLASLGVVIVLAGIFAALISLIPSEQDEAKAPGRIQNLVQRFRAGLSRRTQLLLLAGVIAGVMFWFFTGWIIFVVAIPLALLGLPTIFSDHGEKRQTERLAAIETWTRGLSGLIVTGAPLERAITASLSNAQPAIFPEVSRLVARLEGRWPTADALQEFANDLNDPTGDLVVMNLLLAAKQRGQGLVNALNDLSQTVFEEVRVRREVTTDRSKPRGNARVVTGLTVFLLLAIPLMSTFSEPYKTPIGQIIFAGWLGIIALLLVAMKQMVAPRHVPRMLVNSGRRN</sequence>
<dbReference type="InterPro" id="IPR018076">
    <property type="entry name" value="T2SS_GspF_dom"/>
</dbReference>
<evidence type="ECO:0000256" key="5">
    <source>
        <dbReference type="ARBA" id="ARBA00023136"/>
    </source>
</evidence>
<keyword evidence="4 6" id="KW-1133">Transmembrane helix</keyword>